<sequence length="785" mass="89534">MCVRGTMLANLMRRTGALAAPYMKPRSVFLKDRKSESAPDNFVPSYFDSSNFGSCNFDLYNYTIGYWMRNNAEEQQARHIMFDFPKLCEKAIKSSPGAQKIIQCNKMEGAFNRAFIMHLDNNSKVVARIPFSVAGPARLTTNSEVATISYHWSDDPNNTVGTEYIIMDHVPGIQLTSVWVNMTPEHTLRCAGNLTKLVEQMNNIEFPAYGSIYFRNGPINSSIPLTDEFCIGPTCETEYWPCSPGKQRFYTRRPPNRGPWISFDQYKQALLDAGLSHIPAETPSQHPSSYYGTVEDHLDLLDKAGRTLEVLAQDSRIQDLCAPTLLHYDLNMRNIFVDPEDPAQITALIDWQSTSLKPLFSYAHQLPDVCDPNYDYAVEHYTGTSAKYKKLLEEVKILGYRLWVAALYGRQREPNAARSLSESLLVPFNFCHLSWEHGIAVLRQELIAVGKKWTELQLPGTPPYQPSAQELAIHAEQWEDYKITFELREQLKRELDIDVNGWVHTDNYEAAQEAMKMAWETWLQHCRNKTWNDDKAKFLWPYNFYRYTSGMVTGRIHPSLSLAYLCNDRGFKVFWTLNISEHLNIGWKSKITTIYEDKVFLWNHLRNSKTPIVPREILEGAIDTLNLLFLLNNRLMTTLLAQNGKECQGLGYCSRPRDLCLDLGKFNIWKDHIAELVEVMNEEPIGLKQPTLEKDGRNFLPFITFWVVIYVGVIIDPEPPFPNHLDAVHHQAVRPCFGAGSDYLYSSSIKAGGKGISLSPAGRLKCDAVPGSALHICYILLAAEY</sequence>
<comment type="caution">
    <text evidence="1">The sequence shown here is derived from an EMBL/GenBank/DDBJ whole genome shotgun (WGS) entry which is preliminary data.</text>
</comment>
<accession>A0ACC2JI12</accession>
<reference evidence="1" key="1">
    <citation type="submission" date="2022-12" db="EMBL/GenBank/DDBJ databases">
        <title>Genome Sequence of Lasiodiplodia mahajangana.</title>
        <authorList>
            <person name="Buettner E."/>
        </authorList>
    </citation>
    <scope>NUCLEOTIDE SEQUENCE</scope>
    <source>
        <strain evidence="1">VT137</strain>
    </source>
</reference>
<dbReference type="EMBL" id="JAPUUL010001593">
    <property type="protein sequence ID" value="KAJ8127022.1"/>
    <property type="molecule type" value="Genomic_DNA"/>
</dbReference>
<name>A0ACC2JI12_9PEZI</name>
<organism evidence="1 2">
    <name type="scientific">Lasiodiplodia mahajangana</name>
    <dbReference type="NCBI Taxonomy" id="1108764"/>
    <lineage>
        <taxon>Eukaryota</taxon>
        <taxon>Fungi</taxon>
        <taxon>Dikarya</taxon>
        <taxon>Ascomycota</taxon>
        <taxon>Pezizomycotina</taxon>
        <taxon>Dothideomycetes</taxon>
        <taxon>Dothideomycetes incertae sedis</taxon>
        <taxon>Botryosphaeriales</taxon>
        <taxon>Botryosphaeriaceae</taxon>
        <taxon>Lasiodiplodia</taxon>
    </lineage>
</organism>
<gene>
    <name evidence="1" type="ORF">O1611_g6615</name>
</gene>
<evidence type="ECO:0000313" key="1">
    <source>
        <dbReference type="EMBL" id="KAJ8127022.1"/>
    </source>
</evidence>
<proteinExistence type="predicted"/>
<evidence type="ECO:0000313" key="2">
    <source>
        <dbReference type="Proteomes" id="UP001153332"/>
    </source>
</evidence>
<keyword evidence="2" id="KW-1185">Reference proteome</keyword>
<protein>
    <submittedName>
        <fullName evidence="1">Uncharacterized protein</fullName>
    </submittedName>
</protein>
<dbReference type="Proteomes" id="UP001153332">
    <property type="component" value="Unassembled WGS sequence"/>
</dbReference>